<evidence type="ECO:0000313" key="1">
    <source>
        <dbReference type="EMBL" id="KAK0736950.1"/>
    </source>
</evidence>
<dbReference type="AlphaFoldDB" id="A0AA40BMH4"/>
<keyword evidence="2" id="KW-1185">Reference proteome</keyword>
<dbReference type="Proteomes" id="UP001172159">
    <property type="component" value="Unassembled WGS sequence"/>
</dbReference>
<proteinExistence type="predicted"/>
<gene>
    <name evidence="1" type="ORF">B0T21DRAFT_286391</name>
</gene>
<evidence type="ECO:0000313" key="2">
    <source>
        <dbReference type="Proteomes" id="UP001172159"/>
    </source>
</evidence>
<protein>
    <submittedName>
        <fullName evidence="1">Uncharacterized protein</fullName>
    </submittedName>
</protein>
<sequence>MCLPCWPITKASYERGNRQRNPQRYRWHWSRTRNMWILRDTVSKRCCLVVVAPI</sequence>
<accession>A0AA40BMH4</accession>
<organism evidence="1 2">
    <name type="scientific">Apiosordaria backusii</name>
    <dbReference type="NCBI Taxonomy" id="314023"/>
    <lineage>
        <taxon>Eukaryota</taxon>
        <taxon>Fungi</taxon>
        <taxon>Dikarya</taxon>
        <taxon>Ascomycota</taxon>
        <taxon>Pezizomycotina</taxon>
        <taxon>Sordariomycetes</taxon>
        <taxon>Sordariomycetidae</taxon>
        <taxon>Sordariales</taxon>
        <taxon>Lasiosphaeriaceae</taxon>
        <taxon>Apiosordaria</taxon>
    </lineage>
</organism>
<reference evidence="1" key="1">
    <citation type="submission" date="2023-06" db="EMBL/GenBank/DDBJ databases">
        <title>Genome-scale phylogeny and comparative genomics of the fungal order Sordariales.</title>
        <authorList>
            <consortium name="Lawrence Berkeley National Laboratory"/>
            <person name="Hensen N."/>
            <person name="Bonometti L."/>
            <person name="Westerberg I."/>
            <person name="Brannstrom I.O."/>
            <person name="Guillou S."/>
            <person name="Cros-Aarteil S."/>
            <person name="Calhoun S."/>
            <person name="Haridas S."/>
            <person name="Kuo A."/>
            <person name="Mondo S."/>
            <person name="Pangilinan J."/>
            <person name="Riley R."/>
            <person name="Labutti K."/>
            <person name="Andreopoulos B."/>
            <person name="Lipzen A."/>
            <person name="Chen C."/>
            <person name="Yanf M."/>
            <person name="Daum C."/>
            <person name="Ng V."/>
            <person name="Clum A."/>
            <person name="Steindorff A."/>
            <person name="Ohm R."/>
            <person name="Martin F."/>
            <person name="Silar P."/>
            <person name="Natvig D."/>
            <person name="Lalanne C."/>
            <person name="Gautier V."/>
            <person name="Ament-Velasquez S.L."/>
            <person name="Kruys A."/>
            <person name="Hutchinson M.I."/>
            <person name="Powell A.J."/>
            <person name="Barry K."/>
            <person name="Miller A.N."/>
            <person name="Grigoriev I.V."/>
            <person name="Debuchy R."/>
            <person name="Gladieux P."/>
            <person name="Thoren M.H."/>
            <person name="Johannesson H."/>
        </authorList>
    </citation>
    <scope>NUCLEOTIDE SEQUENCE</scope>
    <source>
        <strain evidence="1">CBS 540.89</strain>
    </source>
</reference>
<comment type="caution">
    <text evidence="1">The sequence shown here is derived from an EMBL/GenBank/DDBJ whole genome shotgun (WGS) entry which is preliminary data.</text>
</comment>
<name>A0AA40BMH4_9PEZI</name>
<dbReference type="EMBL" id="JAUKTV010000005">
    <property type="protein sequence ID" value="KAK0736950.1"/>
    <property type="molecule type" value="Genomic_DNA"/>
</dbReference>